<reference evidence="26 27" key="1">
    <citation type="journal article" date="2014" name="Nat. Commun.">
        <title>Molecular traces of alternative social organization in a termite genome.</title>
        <authorList>
            <person name="Terrapon N."/>
            <person name="Li C."/>
            <person name="Robertson H.M."/>
            <person name="Ji L."/>
            <person name="Meng X."/>
            <person name="Booth W."/>
            <person name="Chen Z."/>
            <person name="Childers C.P."/>
            <person name="Glastad K.M."/>
            <person name="Gokhale K."/>
            <person name="Gowin J."/>
            <person name="Gronenberg W."/>
            <person name="Hermansen R.A."/>
            <person name="Hu H."/>
            <person name="Hunt B.G."/>
            <person name="Huylmans A.K."/>
            <person name="Khalil S.M."/>
            <person name="Mitchell R.D."/>
            <person name="Munoz-Torres M.C."/>
            <person name="Mustard J.A."/>
            <person name="Pan H."/>
            <person name="Reese J.T."/>
            <person name="Scharf M.E."/>
            <person name="Sun F."/>
            <person name="Vogel H."/>
            <person name="Xiao J."/>
            <person name="Yang W."/>
            <person name="Yang Z."/>
            <person name="Yang Z."/>
            <person name="Zhou J."/>
            <person name="Zhu J."/>
            <person name="Brent C.S."/>
            <person name="Elsik C.G."/>
            <person name="Goodisman M.A."/>
            <person name="Liberles D.A."/>
            <person name="Roe R.M."/>
            <person name="Vargo E.L."/>
            <person name="Vilcinskas A."/>
            <person name="Wang J."/>
            <person name="Bornberg-Bauer E."/>
            <person name="Korb J."/>
            <person name="Zhang G."/>
            <person name="Liebig J."/>
        </authorList>
    </citation>
    <scope>NUCLEOTIDE SEQUENCE [LARGE SCALE GENOMIC DNA]</scope>
    <source>
        <tissue evidence="26">Whole organism</tissue>
    </source>
</reference>
<dbReference type="GO" id="GO:0006406">
    <property type="term" value="P:mRNA export from nucleus"/>
    <property type="evidence" value="ECO:0007669"/>
    <property type="project" value="TreeGrafter"/>
</dbReference>
<evidence type="ECO:0000256" key="2">
    <source>
        <dbReference type="ARBA" id="ARBA00004496"/>
    </source>
</evidence>
<organism evidence="26 27">
    <name type="scientific">Zootermopsis nevadensis</name>
    <name type="common">Dampwood termite</name>
    <dbReference type="NCBI Taxonomy" id="136037"/>
    <lineage>
        <taxon>Eukaryota</taxon>
        <taxon>Metazoa</taxon>
        <taxon>Ecdysozoa</taxon>
        <taxon>Arthropoda</taxon>
        <taxon>Hexapoda</taxon>
        <taxon>Insecta</taxon>
        <taxon>Pterygota</taxon>
        <taxon>Neoptera</taxon>
        <taxon>Polyneoptera</taxon>
        <taxon>Dictyoptera</taxon>
        <taxon>Blattodea</taxon>
        <taxon>Blattoidea</taxon>
        <taxon>Termitoidae</taxon>
        <taxon>Termopsidae</taxon>
        <taxon>Zootermopsis</taxon>
    </lineage>
</organism>
<evidence type="ECO:0000256" key="16">
    <source>
        <dbReference type="ARBA" id="ARBA00023010"/>
    </source>
</evidence>
<evidence type="ECO:0000256" key="15">
    <source>
        <dbReference type="ARBA" id="ARBA00022990"/>
    </source>
</evidence>
<keyword evidence="18" id="KW-0906">Nuclear pore complex</keyword>
<evidence type="ECO:0000256" key="21">
    <source>
        <dbReference type="ARBA" id="ARBA00038443"/>
    </source>
</evidence>
<evidence type="ECO:0000256" key="13">
    <source>
        <dbReference type="ARBA" id="ARBA00022859"/>
    </source>
</evidence>
<dbReference type="OrthoDB" id="21502at2759"/>
<dbReference type="PANTHER" id="PTHR12436:SF3">
    <property type="entry name" value="GERMINAL-CENTER ASSOCIATED NUCLEAR PROTEIN"/>
    <property type="match status" value="1"/>
</dbReference>
<dbReference type="GO" id="GO:0061733">
    <property type="term" value="F:protein-lysine-acetyltransferase activity"/>
    <property type="evidence" value="ECO:0007669"/>
    <property type="project" value="UniProtKB-EC"/>
</dbReference>
<evidence type="ECO:0000256" key="17">
    <source>
        <dbReference type="ARBA" id="ARBA00023054"/>
    </source>
</evidence>
<dbReference type="GO" id="GO:0005643">
    <property type="term" value="C:nuclear pore"/>
    <property type="evidence" value="ECO:0007669"/>
    <property type="project" value="UniProtKB-SubCell"/>
</dbReference>
<comment type="function">
    <text evidence="22">As a component of the TREX-2 complex, involved in the export of mRNAs to the cytoplasm through the nuclear pores. Through the acetylation of histones, affects the assembly of nucleosomes at immunoglobulin variable region genes and promotes the recruitment and positioning of transcription complex to favor DNA cytosine deaminase AICDA/AID targeting, hence promoting somatic hypermutations.</text>
</comment>
<protein>
    <recommendedName>
        <fullName evidence="23">Germinal-center associated nuclear protein</fullName>
        <ecNumber evidence="5">2.3.1.48</ecNumber>
    </recommendedName>
</protein>
<keyword evidence="12" id="KW-0509">mRNA transport</keyword>
<keyword evidence="7" id="KW-0158">Chromosome</keyword>
<evidence type="ECO:0000256" key="7">
    <source>
        <dbReference type="ARBA" id="ARBA00022454"/>
    </source>
</evidence>
<keyword evidence="27" id="KW-1185">Reference proteome</keyword>
<evidence type="ECO:0000256" key="10">
    <source>
        <dbReference type="ARBA" id="ARBA00022553"/>
    </source>
</evidence>
<keyword evidence="14" id="KW-0653">Protein transport</keyword>
<evidence type="ECO:0000259" key="25">
    <source>
        <dbReference type="Pfam" id="PF03399"/>
    </source>
</evidence>
<dbReference type="GO" id="GO:0005694">
    <property type="term" value="C:chromosome"/>
    <property type="evidence" value="ECO:0007669"/>
    <property type="project" value="UniProtKB-SubCell"/>
</dbReference>
<keyword evidence="16" id="KW-0811">Translocation</keyword>
<evidence type="ECO:0000256" key="5">
    <source>
        <dbReference type="ARBA" id="ARBA00013184"/>
    </source>
</evidence>
<evidence type="ECO:0000256" key="22">
    <source>
        <dbReference type="ARBA" id="ARBA00055631"/>
    </source>
</evidence>
<feature type="domain" description="SAC3/GANP/THP3 conserved" evidence="25">
    <location>
        <begin position="136"/>
        <end position="426"/>
    </location>
</feature>
<dbReference type="FunFam" id="1.25.40.990:FF:000003">
    <property type="entry name" value="germinal-center associated nuclear protein isoform X2"/>
    <property type="match status" value="1"/>
</dbReference>
<evidence type="ECO:0000256" key="24">
    <source>
        <dbReference type="SAM" id="MobiDB-lite"/>
    </source>
</evidence>
<keyword evidence="6" id="KW-0813">Transport</keyword>
<dbReference type="InterPro" id="IPR045107">
    <property type="entry name" value="SAC3/GANP/THP3"/>
</dbReference>
<dbReference type="GO" id="GO:0070390">
    <property type="term" value="C:transcription export complex 2"/>
    <property type="evidence" value="ECO:0007669"/>
    <property type="project" value="TreeGrafter"/>
</dbReference>
<evidence type="ECO:0000256" key="23">
    <source>
        <dbReference type="ARBA" id="ARBA00069544"/>
    </source>
</evidence>
<dbReference type="Gene3D" id="1.25.40.990">
    <property type="match status" value="1"/>
</dbReference>
<evidence type="ECO:0000313" key="26">
    <source>
        <dbReference type="EMBL" id="KDR07775.1"/>
    </source>
</evidence>
<feature type="region of interest" description="Disordered" evidence="24">
    <location>
        <begin position="45"/>
        <end position="64"/>
    </location>
</feature>
<evidence type="ECO:0000256" key="4">
    <source>
        <dbReference type="ARBA" id="ARBA00004642"/>
    </source>
</evidence>
<keyword evidence="11" id="KW-0808">Transferase</keyword>
<dbReference type="InParanoid" id="A0A067QRL6"/>
<dbReference type="PANTHER" id="PTHR12436">
    <property type="entry name" value="80 KDA MCM3-ASSOCIATED PROTEIN"/>
    <property type="match status" value="1"/>
</dbReference>
<dbReference type="InterPro" id="IPR005062">
    <property type="entry name" value="SAC3/GANP/THP3_conserved"/>
</dbReference>
<evidence type="ECO:0000256" key="18">
    <source>
        <dbReference type="ARBA" id="ARBA00023132"/>
    </source>
</evidence>
<evidence type="ECO:0000256" key="6">
    <source>
        <dbReference type="ARBA" id="ARBA00022448"/>
    </source>
</evidence>
<dbReference type="GO" id="GO:0005737">
    <property type="term" value="C:cytoplasm"/>
    <property type="evidence" value="ECO:0007669"/>
    <property type="project" value="UniProtKB-SubCell"/>
</dbReference>
<keyword evidence="15" id="KW-0007">Acetylation</keyword>
<dbReference type="eggNOG" id="KOG1860">
    <property type="taxonomic scope" value="Eukaryota"/>
</dbReference>
<evidence type="ECO:0000256" key="8">
    <source>
        <dbReference type="ARBA" id="ARBA00022481"/>
    </source>
</evidence>
<proteinExistence type="inferred from homology"/>
<dbReference type="GO" id="GO:0005654">
    <property type="term" value="C:nucleoplasm"/>
    <property type="evidence" value="ECO:0007669"/>
    <property type="project" value="UniProtKB-SubCell"/>
</dbReference>
<dbReference type="EC" id="2.3.1.48" evidence="5"/>
<keyword evidence="8" id="KW-0488">Methylation</keyword>
<dbReference type="EMBL" id="KK853412">
    <property type="protein sequence ID" value="KDR07775.1"/>
    <property type="molecule type" value="Genomic_DNA"/>
</dbReference>
<dbReference type="Pfam" id="PF03399">
    <property type="entry name" value="SAC3_GANP"/>
    <property type="match status" value="1"/>
</dbReference>
<evidence type="ECO:0000313" key="27">
    <source>
        <dbReference type="Proteomes" id="UP000027135"/>
    </source>
</evidence>
<keyword evidence="19" id="KW-0539">Nucleus</keyword>
<evidence type="ECO:0000256" key="3">
    <source>
        <dbReference type="ARBA" id="ARBA00004567"/>
    </source>
</evidence>
<evidence type="ECO:0000256" key="11">
    <source>
        <dbReference type="ARBA" id="ARBA00022679"/>
    </source>
</evidence>
<comment type="subcellular location">
    <subcellularLocation>
        <location evidence="1">Chromosome</location>
    </subcellularLocation>
    <subcellularLocation>
        <location evidence="2">Cytoplasm</location>
    </subcellularLocation>
    <subcellularLocation>
        <location evidence="3">Nucleus</location>
        <location evidence="3">Nuclear pore complex</location>
    </subcellularLocation>
    <subcellularLocation>
        <location evidence="4">Nucleus</location>
        <location evidence="4">Nucleoplasm</location>
    </subcellularLocation>
</comment>
<keyword evidence="9" id="KW-0963">Cytoplasm</keyword>
<keyword evidence="20" id="KW-0012">Acyltransferase</keyword>
<keyword evidence="17" id="KW-0175">Coiled coil</keyword>
<keyword evidence="10" id="KW-0597">Phosphoprotein</keyword>
<evidence type="ECO:0000256" key="14">
    <source>
        <dbReference type="ARBA" id="ARBA00022927"/>
    </source>
</evidence>
<name>A0A067QRL6_ZOONE</name>
<dbReference type="GO" id="GO:0002376">
    <property type="term" value="P:immune system process"/>
    <property type="evidence" value="ECO:0007669"/>
    <property type="project" value="UniProtKB-KW"/>
</dbReference>
<evidence type="ECO:0000256" key="12">
    <source>
        <dbReference type="ARBA" id="ARBA00022816"/>
    </source>
</evidence>
<evidence type="ECO:0000256" key="19">
    <source>
        <dbReference type="ARBA" id="ARBA00023242"/>
    </source>
</evidence>
<keyword evidence="13" id="KW-0391">Immunity</keyword>
<gene>
    <name evidence="26" type="ORF">L798_02559</name>
</gene>
<dbReference type="Proteomes" id="UP000027135">
    <property type="component" value="Unassembled WGS sequence"/>
</dbReference>
<accession>A0A067QRL6</accession>
<dbReference type="GO" id="GO:0015031">
    <property type="term" value="P:protein transport"/>
    <property type="evidence" value="ECO:0007669"/>
    <property type="project" value="UniProtKB-KW"/>
</dbReference>
<evidence type="ECO:0000256" key="9">
    <source>
        <dbReference type="ARBA" id="ARBA00022490"/>
    </source>
</evidence>
<evidence type="ECO:0000256" key="1">
    <source>
        <dbReference type="ARBA" id="ARBA00004286"/>
    </source>
</evidence>
<comment type="similarity">
    <text evidence="21">Belongs to the SAC3 family.</text>
</comment>
<sequence>MYEMPDEVKDELDVMACNEVGLSVSDSSVVPLESTALRIPRQSSAALTTNSGNSVSDFSSSLSSKTRIRKSTPAHHHLSALKELMEVWNIKSNEVNDSAEDRYQLLELRDKILRLKRGKQSDLSTAVVTRGTCPDMCPEKERYQRESRHQVALYEYDASKEVVMDHALAVKQYSRSSADQEEPLPHDLRPPHVLRMTMDYLLAKVMDRCDNKDENLGDWYHFLWDRTRGIRKDITQQELCDKDAVRLVEQCARFHIHCSERLVAEDTSVFDNKINSENLTKCLQTLKYMYHDMSLKGICCPNEAEFRGYIILLNLNDANFMWELKELSPEIVNSEPVKFAIEVSLALSMDNYVRFFKLVRRTTYLNACILLRYFAQVRSKAFFSILRSHCFGNKQSVLAIQDFARWLAFENVRDAAVFCYHYGLGLNADNTEVILCKDSLQIPSHALPVGRAILLIERKRTCSVGEVVNGGPLTLDTFQNYKPQSSFNIDGTVNQETMDALNKMFNLETSKPPCKGGKSECGVSDDVAKMSDVERIGHQEQAIEEAETWKSNEMMQGMLSEIIQEELQVFSDRLTNVGLLELDEMLLDVTCDLTREIYKDVVATEKEIARQEAEEIAKKEEAERQKFVDVKAAEFLDIFLSGCVTELIKEICEEEQHFHELCLQQMSGILIEVTLEDCKNILKNVIKEEHLELLLRKRQVSDLRNYFNIWKSSVRRMKLFRKCMSEFPAWMSSLTVKEQILHLEKPQIIGKTVAKFSLPAHTMDSMNKIPVFDIVSCELYISPSRQYSVQKYFKMVVSIPDEVESPTYGWFVKKYTENVFSTNKDADALNQAEPLLLERKLLSAASELTVSVRCLVGPDMIEGGISNPEAMAGTNGLLFLVCHDSVSESTKRRLHEVIKSKHHYGGIPVAFLVTDCLGKEQMKVDLNIESLMYETGIRIGEFFYRKPNWKSGLEDMFCKAVFWLAQNTDDVPLAFCTTAENVMRKYLGDQLWEKFEFHENSSDEDAGIKMNLESLIHIHNRACHELLKIVTEETLNKCTIGAPEFVKYIPAVNIEECSSTKLYKVMPPYFGSPEYKNSLFELLKSAQFKPITKWPPKSPEELRTFMMEYCHQNSIPYEGINEVFILFSVCLHQLTAHQSNPTWSENALSRIPWISVFKLLFKYKLRKLNFGDKLSQEEGEREIMVAMNREKISSFVESQWLCYLRMKDKEMVYAATKRQSAVCDFARDGETECGLKRKSVDNDPSVKKRLSNQPPLHTNVENVNTALRKLSEWLDECSSKQWELGEKLKTAVCDDGT</sequence>
<feature type="compositionally biased region" description="Low complexity" evidence="24">
    <location>
        <begin position="51"/>
        <end position="64"/>
    </location>
</feature>
<dbReference type="STRING" id="136037.A0A067QRL6"/>
<evidence type="ECO:0000256" key="20">
    <source>
        <dbReference type="ARBA" id="ARBA00023315"/>
    </source>
</evidence>